<evidence type="ECO:0000313" key="5">
    <source>
        <dbReference type="EMBL" id="TVU67667.1"/>
    </source>
</evidence>
<comment type="caution">
    <text evidence="5">The sequence shown here is derived from an EMBL/GenBank/DDBJ whole genome shotgun (WGS) entry which is preliminary data.</text>
</comment>
<reference evidence="5 6" key="1">
    <citation type="submission" date="2019-07" db="EMBL/GenBank/DDBJ databases">
        <title>Diversity of Bacteria from Kongsfjorden, Arctic.</title>
        <authorList>
            <person name="Yu Y."/>
        </authorList>
    </citation>
    <scope>NUCLEOTIDE SEQUENCE [LARGE SCALE GENOMIC DNA]</scope>
    <source>
        <strain evidence="5 6">SM1923</strain>
    </source>
</reference>
<accession>A0A558HF03</accession>
<keyword evidence="6" id="KW-1185">Reference proteome</keyword>
<dbReference type="SMART" id="SM00422">
    <property type="entry name" value="HTH_MERR"/>
    <property type="match status" value="1"/>
</dbReference>
<dbReference type="AlphaFoldDB" id="A0A558HF03"/>
<keyword evidence="3" id="KW-0804">Transcription</keyword>
<name>A0A558HF03_9GAMM</name>
<keyword evidence="1" id="KW-0805">Transcription regulation</keyword>
<gene>
    <name evidence="5" type="ORF">FQP86_16160</name>
</gene>
<keyword evidence="2" id="KW-0238">DNA-binding</keyword>
<protein>
    <submittedName>
        <fullName evidence="5">MerR family transcriptional regulator</fullName>
    </submittedName>
</protein>
<dbReference type="CDD" id="cd01104">
    <property type="entry name" value="HTH_MlrA-CarA"/>
    <property type="match status" value="1"/>
</dbReference>
<evidence type="ECO:0000256" key="1">
    <source>
        <dbReference type="ARBA" id="ARBA00023015"/>
    </source>
</evidence>
<proteinExistence type="predicted"/>
<dbReference type="GO" id="GO:0003677">
    <property type="term" value="F:DNA binding"/>
    <property type="evidence" value="ECO:0007669"/>
    <property type="project" value="UniProtKB-KW"/>
</dbReference>
<dbReference type="InterPro" id="IPR009061">
    <property type="entry name" value="DNA-bd_dom_put_sf"/>
</dbReference>
<feature type="domain" description="HTH merR-type" evidence="4">
    <location>
        <begin position="13"/>
        <end position="82"/>
    </location>
</feature>
<dbReference type="SUPFAM" id="SSF46955">
    <property type="entry name" value="Putative DNA-binding domain"/>
    <property type="match status" value="1"/>
</dbReference>
<evidence type="ECO:0000256" key="2">
    <source>
        <dbReference type="ARBA" id="ARBA00023125"/>
    </source>
</evidence>
<dbReference type="Pfam" id="PF13411">
    <property type="entry name" value="MerR_1"/>
    <property type="match status" value="1"/>
</dbReference>
<evidence type="ECO:0000256" key="3">
    <source>
        <dbReference type="ARBA" id="ARBA00023163"/>
    </source>
</evidence>
<dbReference type="RefSeq" id="WP_024952763.1">
    <property type="nucleotide sequence ID" value="NZ_CAWOWR010000033.1"/>
</dbReference>
<dbReference type="STRING" id="553385.GCA_000591415_02897"/>
<evidence type="ECO:0000259" key="4">
    <source>
        <dbReference type="PROSITE" id="PS50937"/>
    </source>
</evidence>
<sequence length="303" mass="33743">MTDKATEIASSPLFPIREVSRLTGVNSVTLRAWERRYGLIEPRRTPKGHRLYAREDIERIEHILQWLNRGVPVSQVRELLDQPQPEAAPMPDEGSWSGQQQLAMAAIDALDETRLAELYNQSLALYPVSSVVERLWRPLVEQLEERGNATFGVRLSQCFFESFLRSRVGARLVFANQERHAPHITVTRLPDEPGLCWLLLFALVASDAGYHVSLLDGPLPLAELPLAAERLQAQAVILVGTQAERTDVMRRQLPRVAEQLSVPLAITGPAAQIRQQELVGGPVEGLGADPIQAVARLRSLIAR</sequence>
<dbReference type="PANTHER" id="PTHR30204:SF67">
    <property type="entry name" value="HTH-TYPE TRANSCRIPTIONAL REGULATOR MLRA-RELATED"/>
    <property type="match status" value="1"/>
</dbReference>
<dbReference type="OrthoDB" id="9800334at2"/>
<evidence type="ECO:0000313" key="6">
    <source>
        <dbReference type="Proteomes" id="UP000319941"/>
    </source>
</evidence>
<dbReference type="Gene3D" id="3.40.50.280">
    <property type="entry name" value="Cobalamin-binding domain"/>
    <property type="match status" value="1"/>
</dbReference>
<dbReference type="Gene3D" id="1.10.1660.10">
    <property type="match status" value="1"/>
</dbReference>
<dbReference type="GO" id="GO:0003700">
    <property type="term" value="F:DNA-binding transcription factor activity"/>
    <property type="evidence" value="ECO:0007669"/>
    <property type="project" value="InterPro"/>
</dbReference>
<organism evidence="5 6">
    <name type="scientific">Cobetia crustatorum</name>
    <dbReference type="NCBI Taxonomy" id="553385"/>
    <lineage>
        <taxon>Bacteria</taxon>
        <taxon>Pseudomonadati</taxon>
        <taxon>Pseudomonadota</taxon>
        <taxon>Gammaproteobacteria</taxon>
        <taxon>Oceanospirillales</taxon>
        <taxon>Halomonadaceae</taxon>
        <taxon>Cobetia</taxon>
    </lineage>
</organism>
<dbReference type="PROSITE" id="PS50937">
    <property type="entry name" value="HTH_MERR_2"/>
    <property type="match status" value="1"/>
</dbReference>
<dbReference type="InterPro" id="IPR047057">
    <property type="entry name" value="MerR_fam"/>
</dbReference>
<dbReference type="PANTHER" id="PTHR30204">
    <property type="entry name" value="REDOX-CYCLING DRUG-SENSING TRANSCRIPTIONAL ACTIVATOR SOXR"/>
    <property type="match status" value="1"/>
</dbReference>
<dbReference type="EMBL" id="VNFH01000013">
    <property type="protein sequence ID" value="TVU67667.1"/>
    <property type="molecule type" value="Genomic_DNA"/>
</dbReference>
<dbReference type="InterPro" id="IPR000551">
    <property type="entry name" value="MerR-type_HTH_dom"/>
</dbReference>
<dbReference type="Proteomes" id="UP000319941">
    <property type="component" value="Unassembled WGS sequence"/>
</dbReference>